<dbReference type="SUPFAM" id="SSF46966">
    <property type="entry name" value="Spectrin repeat"/>
    <property type="match status" value="1"/>
</dbReference>
<reference evidence="1" key="1">
    <citation type="submission" date="2021-02" db="EMBL/GenBank/DDBJ databases">
        <authorList>
            <person name="Nowell W R."/>
        </authorList>
    </citation>
    <scope>NUCLEOTIDE SEQUENCE</scope>
</reference>
<evidence type="ECO:0000313" key="3">
    <source>
        <dbReference type="Proteomes" id="UP000663829"/>
    </source>
</evidence>
<gene>
    <name evidence="1" type="ORF">GPM918_LOCUS39900</name>
    <name evidence="2" type="ORF">SRO942_LOCUS40803</name>
</gene>
<evidence type="ECO:0000313" key="2">
    <source>
        <dbReference type="EMBL" id="CAF4424789.1"/>
    </source>
</evidence>
<accession>A0A815XY10</accession>
<evidence type="ECO:0000313" key="1">
    <source>
        <dbReference type="EMBL" id="CAF1563202.1"/>
    </source>
</evidence>
<protein>
    <submittedName>
        <fullName evidence="1">Uncharacterized protein</fullName>
    </submittedName>
</protein>
<sequence length="183" mass="21835">MTNRNSIKETEFTHILQYELDSIKDGYSILKNIQNLKEKQRRLLNENDEQIIDKRVKQYQQQVQAIENLHVETLQSMKQIQTKWSKMRNLYIEVEQLLEKNQLLWEKSADKYSITPETIHKQLQILQSLIRDLDGRTQIFDSLKIMAETLSHKQTIEKVNKSIMTKFIIITYSSMIKSDIKYS</sequence>
<dbReference type="Proteomes" id="UP000663829">
    <property type="component" value="Unassembled WGS sequence"/>
</dbReference>
<comment type="caution">
    <text evidence="1">The sequence shown here is derived from an EMBL/GenBank/DDBJ whole genome shotgun (WGS) entry which is preliminary data.</text>
</comment>
<keyword evidence="3" id="KW-1185">Reference proteome</keyword>
<proteinExistence type="predicted"/>
<dbReference type="EMBL" id="CAJNOQ010028646">
    <property type="protein sequence ID" value="CAF1563202.1"/>
    <property type="molecule type" value="Genomic_DNA"/>
</dbReference>
<dbReference type="AlphaFoldDB" id="A0A815XY10"/>
<organism evidence="1 3">
    <name type="scientific">Didymodactylos carnosus</name>
    <dbReference type="NCBI Taxonomy" id="1234261"/>
    <lineage>
        <taxon>Eukaryota</taxon>
        <taxon>Metazoa</taxon>
        <taxon>Spiralia</taxon>
        <taxon>Gnathifera</taxon>
        <taxon>Rotifera</taxon>
        <taxon>Eurotatoria</taxon>
        <taxon>Bdelloidea</taxon>
        <taxon>Philodinida</taxon>
        <taxon>Philodinidae</taxon>
        <taxon>Didymodactylos</taxon>
    </lineage>
</organism>
<dbReference type="EMBL" id="CAJOBC010094406">
    <property type="protein sequence ID" value="CAF4424789.1"/>
    <property type="molecule type" value="Genomic_DNA"/>
</dbReference>
<dbReference type="Proteomes" id="UP000681722">
    <property type="component" value="Unassembled WGS sequence"/>
</dbReference>
<name>A0A815XY10_9BILA</name>